<gene>
    <name evidence="2" type="ORF">FHX80_13277</name>
</gene>
<dbReference type="EMBL" id="VIWW01000003">
    <property type="protein sequence ID" value="TWF90861.1"/>
    <property type="molecule type" value="Genomic_DNA"/>
</dbReference>
<protein>
    <submittedName>
        <fullName evidence="2">Uncharacterized protein</fullName>
    </submittedName>
</protein>
<dbReference type="AlphaFoldDB" id="A0A561TUT0"/>
<feature type="compositionally biased region" description="Polar residues" evidence="1">
    <location>
        <begin position="40"/>
        <end position="54"/>
    </location>
</feature>
<comment type="caution">
    <text evidence="2">The sequence shown here is derived from an EMBL/GenBank/DDBJ whole genome shotgun (WGS) entry which is preliminary data.</text>
</comment>
<evidence type="ECO:0000256" key="1">
    <source>
        <dbReference type="SAM" id="MobiDB-lite"/>
    </source>
</evidence>
<organism evidence="2 3">
    <name type="scientific">Streptomyces brevispora</name>
    <dbReference type="NCBI Taxonomy" id="887462"/>
    <lineage>
        <taxon>Bacteria</taxon>
        <taxon>Bacillati</taxon>
        <taxon>Actinomycetota</taxon>
        <taxon>Actinomycetes</taxon>
        <taxon>Kitasatosporales</taxon>
        <taxon>Streptomycetaceae</taxon>
        <taxon>Streptomyces</taxon>
    </lineage>
</organism>
<accession>A0A561TUT0</accession>
<name>A0A561TUT0_9ACTN</name>
<evidence type="ECO:0000313" key="3">
    <source>
        <dbReference type="Proteomes" id="UP000318186"/>
    </source>
</evidence>
<sequence length="54" mass="5658">MEIWTALMDDHNVSIACGTVRPYVHDQTVAPHDLPVPAQATGTGSQLSSPASPS</sequence>
<dbReference type="Proteomes" id="UP000318186">
    <property type="component" value="Unassembled WGS sequence"/>
</dbReference>
<reference evidence="2 3" key="1">
    <citation type="submission" date="2019-06" db="EMBL/GenBank/DDBJ databases">
        <title>Sequencing the genomes of 1000 actinobacteria strains.</title>
        <authorList>
            <person name="Klenk H.-P."/>
        </authorList>
    </citation>
    <scope>NUCLEOTIDE SEQUENCE [LARGE SCALE GENOMIC DNA]</scope>
    <source>
        <strain evidence="2 3">DSM 42059</strain>
    </source>
</reference>
<feature type="region of interest" description="Disordered" evidence="1">
    <location>
        <begin position="31"/>
        <end position="54"/>
    </location>
</feature>
<evidence type="ECO:0000313" key="2">
    <source>
        <dbReference type="EMBL" id="TWF90861.1"/>
    </source>
</evidence>
<proteinExistence type="predicted"/>